<keyword evidence="4" id="KW-1185">Reference proteome</keyword>
<dbReference type="EMBL" id="CP100390">
    <property type="protein sequence ID" value="UZE96182.1"/>
    <property type="molecule type" value="Genomic_DNA"/>
</dbReference>
<dbReference type="PRINTS" id="PR00040">
    <property type="entry name" value="HTHMERR"/>
</dbReference>
<evidence type="ECO:0000313" key="4">
    <source>
        <dbReference type="Proteomes" id="UP001163739"/>
    </source>
</evidence>
<dbReference type="PROSITE" id="PS00552">
    <property type="entry name" value="HTH_MERR_1"/>
    <property type="match status" value="1"/>
</dbReference>
<dbReference type="InterPro" id="IPR000551">
    <property type="entry name" value="MerR-type_HTH_dom"/>
</dbReference>
<reference evidence="3" key="1">
    <citation type="submission" date="2022-06" db="EMBL/GenBank/DDBJ databases">
        <title>Alkalimarinus sp. nov., isolated from gut of a Alitta virens.</title>
        <authorList>
            <person name="Yang A.I."/>
            <person name="Shin N.-R."/>
        </authorList>
    </citation>
    <scope>NUCLEOTIDE SEQUENCE</scope>
    <source>
        <strain evidence="3">A2M4</strain>
    </source>
</reference>
<dbReference type="Pfam" id="PF13411">
    <property type="entry name" value="MerR_1"/>
    <property type="match status" value="1"/>
</dbReference>
<proteinExistence type="predicted"/>
<dbReference type="SUPFAM" id="SSF46955">
    <property type="entry name" value="Putative DNA-binding domain"/>
    <property type="match status" value="1"/>
</dbReference>
<protein>
    <submittedName>
        <fullName evidence="3">Helix-turn-helix domain-containing protein</fullName>
    </submittedName>
</protein>
<dbReference type="SMART" id="SM00422">
    <property type="entry name" value="HTH_MERR"/>
    <property type="match status" value="1"/>
</dbReference>
<dbReference type="PANTHER" id="PTHR30204">
    <property type="entry name" value="REDOX-CYCLING DRUG-SENSING TRANSCRIPTIONAL ACTIVATOR SOXR"/>
    <property type="match status" value="1"/>
</dbReference>
<dbReference type="Gene3D" id="1.10.1660.10">
    <property type="match status" value="1"/>
</dbReference>
<dbReference type="InterPro" id="IPR047057">
    <property type="entry name" value="MerR_fam"/>
</dbReference>
<dbReference type="RefSeq" id="WP_265047666.1">
    <property type="nucleotide sequence ID" value="NZ_CP100390.1"/>
</dbReference>
<dbReference type="PROSITE" id="PS50937">
    <property type="entry name" value="HTH_MERR_2"/>
    <property type="match status" value="1"/>
</dbReference>
<organism evidence="3 4">
    <name type="scientific">Alkalimarinus alittae</name>
    <dbReference type="NCBI Taxonomy" id="2961619"/>
    <lineage>
        <taxon>Bacteria</taxon>
        <taxon>Pseudomonadati</taxon>
        <taxon>Pseudomonadota</taxon>
        <taxon>Gammaproteobacteria</taxon>
        <taxon>Alteromonadales</taxon>
        <taxon>Alteromonadaceae</taxon>
        <taxon>Alkalimarinus</taxon>
    </lineage>
</organism>
<dbReference type="CDD" id="cd04785">
    <property type="entry name" value="HTH_CadR-PbrR-like"/>
    <property type="match status" value="1"/>
</dbReference>
<gene>
    <name evidence="3" type="ORF">NKI27_00105</name>
</gene>
<dbReference type="InterPro" id="IPR009061">
    <property type="entry name" value="DNA-bd_dom_put_sf"/>
</dbReference>
<dbReference type="Proteomes" id="UP001163739">
    <property type="component" value="Chromosome"/>
</dbReference>
<keyword evidence="1" id="KW-0238">DNA-binding</keyword>
<evidence type="ECO:0000313" key="3">
    <source>
        <dbReference type="EMBL" id="UZE96182.1"/>
    </source>
</evidence>
<evidence type="ECO:0000256" key="1">
    <source>
        <dbReference type="ARBA" id="ARBA00023125"/>
    </source>
</evidence>
<feature type="domain" description="HTH merR-type" evidence="2">
    <location>
        <begin position="3"/>
        <end position="72"/>
    </location>
</feature>
<evidence type="ECO:0000259" key="2">
    <source>
        <dbReference type="PROSITE" id="PS50937"/>
    </source>
</evidence>
<accession>A0ABY6N2E1</accession>
<dbReference type="PANTHER" id="PTHR30204:SF92">
    <property type="entry name" value="HTH-TYPE TRANSCRIPTIONAL REGULATOR ZNTR"/>
    <property type="match status" value="1"/>
</dbReference>
<sequence length="138" mass="15786">MKNFPIGKLSEITGCKIPTIRYYEDEGLLQRPYRTEGNQRRYNSEHLKRLKFIMHSKGLGFTLGEVRELIGLSKNEPVGHEADLIVEKHLQSVELKIARLQSLSKELKNMLDACSEGETDGCMVLEAIFDHSLCQNEH</sequence>
<name>A0ABY6N2E1_9ALTE</name>